<evidence type="ECO:0000259" key="6">
    <source>
        <dbReference type="SMART" id="SM00862"/>
    </source>
</evidence>
<keyword evidence="4" id="KW-0804">Transcription</keyword>
<evidence type="ECO:0000256" key="4">
    <source>
        <dbReference type="ARBA" id="ARBA00023163"/>
    </source>
</evidence>
<evidence type="ECO:0000256" key="3">
    <source>
        <dbReference type="ARBA" id="ARBA00023125"/>
    </source>
</evidence>
<keyword evidence="2" id="KW-0805">Transcription regulation</keyword>
<evidence type="ECO:0000259" key="7">
    <source>
        <dbReference type="SMART" id="SM01043"/>
    </source>
</evidence>
<dbReference type="RefSeq" id="WP_184915187.1">
    <property type="nucleotide sequence ID" value="NZ_JACHMO010000001.1"/>
</dbReference>
<dbReference type="InterPro" id="IPR011990">
    <property type="entry name" value="TPR-like_helical_dom_sf"/>
</dbReference>
<dbReference type="Gene3D" id="3.40.50.300">
    <property type="entry name" value="P-loop containing nucleotide triphosphate hydrolases"/>
    <property type="match status" value="1"/>
</dbReference>
<evidence type="ECO:0000313" key="8">
    <source>
        <dbReference type="EMBL" id="MBB5800551.1"/>
    </source>
</evidence>
<keyword evidence="9" id="KW-1185">Reference proteome</keyword>
<sequence>MRFEALGAVGLVRDGGERVEVPSLKRRQVLALLLLHANEWVRADRIVDVLWDGVPPRSAAANVKTYVSNLRRLADDAVRIANGANGYRLGVARDEFDVLLFEDRVAKGRAAWHEGRVRDAVDLSRAALELWRGEPFAELTGAEVEAVRARLGDQRLAAHEHLARALMTSGRHDEAVAVLRPVVAEHPFLEHPRGLLMTALHQTGRSAEALEVYDDARRVLDRELGLRPGAELRRLQAAILNHDPDLDVTRPPSAPRVAQLPAAPSVFAGRERELDALTDAVDSGTRVGGAVVISAIRGAGGIGKTWLALRWAHRNLDRFPDGQLFVDLRGFSPDGPPMDPTAAVRGFLETLGVEPGRVPVEPHAQAALFRSLVAHKRLLVVLDNAADTAQVVPLLPGGDACTVLVTSRDRLPGLITGHGAHHLSLDALTDAEARALLTGRLGVERVAAEEPAVADLVRLCGGFPLALSIVAARARMEPGTPLATIATEVRDSGLDALDEDDPAASLPAVLSWSYRALTAEQAAVFGLLALAPGPDVGLSAAVALTALSRAMTEQVLDALEDASLISRDAGRYRMHDLIRRYAADTVRGARDSAEASRRVVDHYLRTAHATVALLDPHRPTVQLDLHLPTVPLDPHRPTVQLDPAAPGSAAEPLPDAAAALAWLDAEHACLLAAQRVAADEGRHRAAWLFAWSLSTFHTRRGHRHDRLTACRAGLAAAEHLDDHAAQLLANRLLGDAYADLGRRDEAEEHLHRALGLALRHGDHAEAAHTHRALAWSWEQWGDDRRAFDHAAEALAAYQKADHPVGEALALNAVGWCAARLGDFERAREHCLAALDRFRRHGSLNGEADALDSLGYIDHHSGRHADAVRHYERALSVLRGLGNTYEEANTLANIGHPHVALGRPDRARAAWSEALELYRAQDREEDAEDVRRRLDALDAPGVEGVGPPAQ</sequence>
<dbReference type="SUPFAM" id="SSF52540">
    <property type="entry name" value="P-loop containing nucleoside triphosphate hydrolases"/>
    <property type="match status" value="1"/>
</dbReference>
<dbReference type="SMART" id="SM00862">
    <property type="entry name" value="Trans_reg_C"/>
    <property type="match status" value="1"/>
</dbReference>
<dbReference type="SUPFAM" id="SSF46894">
    <property type="entry name" value="C-terminal effector domain of the bipartite response regulators"/>
    <property type="match status" value="1"/>
</dbReference>
<accession>A0A7W9HEN2</accession>
<dbReference type="Gene3D" id="1.25.40.10">
    <property type="entry name" value="Tetratricopeptide repeat domain"/>
    <property type="match status" value="2"/>
</dbReference>
<dbReference type="SMART" id="SM00028">
    <property type="entry name" value="TPR"/>
    <property type="match status" value="7"/>
</dbReference>
<dbReference type="InterPro" id="IPR051677">
    <property type="entry name" value="AfsR-DnrI-RedD_regulator"/>
</dbReference>
<evidence type="ECO:0000256" key="1">
    <source>
        <dbReference type="ARBA" id="ARBA00005820"/>
    </source>
</evidence>
<gene>
    <name evidence="8" type="ORF">F4560_000319</name>
</gene>
<name>A0A7W9HEN2_9PSEU</name>
<feature type="region of interest" description="Disordered" evidence="5">
    <location>
        <begin position="921"/>
        <end position="949"/>
    </location>
</feature>
<dbReference type="GO" id="GO:0003677">
    <property type="term" value="F:DNA binding"/>
    <property type="evidence" value="ECO:0007669"/>
    <property type="project" value="UniProtKB-KW"/>
</dbReference>
<comment type="caution">
    <text evidence="8">The sequence shown here is derived from an EMBL/GenBank/DDBJ whole genome shotgun (WGS) entry which is preliminary data.</text>
</comment>
<protein>
    <submittedName>
        <fullName evidence="8">DNA-binding SARP family transcriptional activator</fullName>
    </submittedName>
</protein>
<organism evidence="8 9">
    <name type="scientific">Saccharothrix ecbatanensis</name>
    <dbReference type="NCBI Taxonomy" id="1105145"/>
    <lineage>
        <taxon>Bacteria</taxon>
        <taxon>Bacillati</taxon>
        <taxon>Actinomycetota</taxon>
        <taxon>Actinomycetes</taxon>
        <taxon>Pseudonocardiales</taxon>
        <taxon>Pseudonocardiaceae</taxon>
        <taxon>Saccharothrix</taxon>
    </lineage>
</organism>
<dbReference type="InterPro" id="IPR036388">
    <property type="entry name" value="WH-like_DNA-bd_sf"/>
</dbReference>
<dbReference type="GO" id="GO:0006355">
    <property type="term" value="P:regulation of DNA-templated transcription"/>
    <property type="evidence" value="ECO:0007669"/>
    <property type="project" value="InterPro"/>
</dbReference>
<dbReference type="Proteomes" id="UP000552097">
    <property type="component" value="Unassembled WGS sequence"/>
</dbReference>
<comment type="similarity">
    <text evidence="1">Belongs to the AfsR/DnrI/RedD regulatory family.</text>
</comment>
<dbReference type="PANTHER" id="PTHR35807:SF1">
    <property type="entry name" value="TRANSCRIPTIONAL REGULATOR REDD"/>
    <property type="match status" value="1"/>
</dbReference>
<dbReference type="EMBL" id="JACHMO010000001">
    <property type="protein sequence ID" value="MBB5800551.1"/>
    <property type="molecule type" value="Genomic_DNA"/>
</dbReference>
<dbReference type="SMART" id="SM01043">
    <property type="entry name" value="BTAD"/>
    <property type="match status" value="1"/>
</dbReference>
<dbReference type="InterPro" id="IPR005158">
    <property type="entry name" value="BTAD"/>
</dbReference>
<dbReference type="AlphaFoldDB" id="A0A7W9HEN2"/>
<reference evidence="8 9" key="1">
    <citation type="submission" date="2020-08" db="EMBL/GenBank/DDBJ databases">
        <title>Sequencing the genomes of 1000 actinobacteria strains.</title>
        <authorList>
            <person name="Klenk H.-P."/>
        </authorList>
    </citation>
    <scope>NUCLEOTIDE SEQUENCE [LARGE SCALE GENOMIC DNA]</scope>
    <source>
        <strain evidence="8 9">DSM 45486</strain>
    </source>
</reference>
<dbReference type="SUPFAM" id="SSF48452">
    <property type="entry name" value="TPR-like"/>
    <property type="match status" value="2"/>
</dbReference>
<dbReference type="CDD" id="cd15831">
    <property type="entry name" value="BTAD"/>
    <property type="match status" value="1"/>
</dbReference>
<feature type="domain" description="OmpR/PhoB-type" evidence="6">
    <location>
        <begin position="16"/>
        <end position="89"/>
    </location>
</feature>
<dbReference type="GO" id="GO:0000160">
    <property type="term" value="P:phosphorelay signal transduction system"/>
    <property type="evidence" value="ECO:0007669"/>
    <property type="project" value="InterPro"/>
</dbReference>
<keyword evidence="3 8" id="KW-0238">DNA-binding</keyword>
<dbReference type="Pfam" id="PF13424">
    <property type="entry name" value="TPR_12"/>
    <property type="match status" value="2"/>
</dbReference>
<dbReference type="InterPro" id="IPR027417">
    <property type="entry name" value="P-loop_NTPase"/>
</dbReference>
<feature type="domain" description="Bacterial transcriptional activator" evidence="7">
    <location>
        <begin position="96"/>
        <end position="240"/>
    </location>
</feature>
<dbReference type="InterPro" id="IPR001867">
    <property type="entry name" value="OmpR/PhoB-type_DNA-bd"/>
</dbReference>
<dbReference type="InterPro" id="IPR016032">
    <property type="entry name" value="Sig_transdc_resp-reg_C-effctor"/>
</dbReference>
<evidence type="ECO:0000313" key="9">
    <source>
        <dbReference type="Proteomes" id="UP000552097"/>
    </source>
</evidence>
<dbReference type="Gene3D" id="1.10.10.10">
    <property type="entry name" value="Winged helix-like DNA-binding domain superfamily/Winged helix DNA-binding domain"/>
    <property type="match status" value="1"/>
</dbReference>
<dbReference type="PRINTS" id="PR00364">
    <property type="entry name" value="DISEASERSIST"/>
</dbReference>
<dbReference type="PANTHER" id="PTHR35807">
    <property type="entry name" value="TRANSCRIPTIONAL REGULATOR REDD-RELATED"/>
    <property type="match status" value="1"/>
</dbReference>
<dbReference type="Pfam" id="PF03704">
    <property type="entry name" value="BTAD"/>
    <property type="match status" value="1"/>
</dbReference>
<proteinExistence type="inferred from homology"/>
<evidence type="ECO:0000256" key="2">
    <source>
        <dbReference type="ARBA" id="ARBA00023015"/>
    </source>
</evidence>
<evidence type="ECO:0000256" key="5">
    <source>
        <dbReference type="SAM" id="MobiDB-lite"/>
    </source>
</evidence>
<dbReference type="GO" id="GO:0043531">
    <property type="term" value="F:ADP binding"/>
    <property type="evidence" value="ECO:0007669"/>
    <property type="project" value="InterPro"/>
</dbReference>
<dbReference type="InterPro" id="IPR019734">
    <property type="entry name" value="TPR_rpt"/>
</dbReference>